<dbReference type="HOGENOM" id="CLU_1189694_0_0_1"/>
<dbReference type="EMBL" id="KL584835">
    <property type="protein sequence ID" value="KEQ62154.1"/>
    <property type="molecule type" value="Genomic_DNA"/>
</dbReference>
<dbReference type="GeneID" id="63918159"/>
<dbReference type="Proteomes" id="UP000030672">
    <property type="component" value="Unassembled WGS sequence"/>
</dbReference>
<proteinExistence type="predicted"/>
<dbReference type="AlphaFoldDB" id="A0A074VSF5"/>
<evidence type="ECO:0000313" key="2">
    <source>
        <dbReference type="Proteomes" id="UP000030672"/>
    </source>
</evidence>
<dbReference type="RefSeq" id="XP_040879177.1">
    <property type="nucleotide sequence ID" value="XM_041024786.1"/>
</dbReference>
<gene>
    <name evidence="1" type="ORF">M437DRAFT_66592</name>
</gene>
<evidence type="ECO:0000313" key="1">
    <source>
        <dbReference type="EMBL" id="KEQ62154.1"/>
    </source>
</evidence>
<reference evidence="1 2" key="1">
    <citation type="journal article" date="2014" name="BMC Genomics">
        <title>Genome sequencing of four Aureobasidium pullulans varieties: biotechnological potential, stress tolerance, and description of new species.</title>
        <authorList>
            <person name="Gostin Ar C."/>
            <person name="Ohm R.A."/>
            <person name="Kogej T."/>
            <person name="Sonjak S."/>
            <person name="Turk M."/>
            <person name="Zajc J."/>
            <person name="Zalar P."/>
            <person name="Grube M."/>
            <person name="Sun H."/>
            <person name="Han J."/>
            <person name="Sharma A."/>
            <person name="Chiniquy J."/>
            <person name="Ngan C.Y."/>
            <person name="Lipzen A."/>
            <person name="Barry K."/>
            <person name="Grigoriev I.V."/>
            <person name="Gunde-Cimerman N."/>
        </authorList>
    </citation>
    <scope>NUCLEOTIDE SEQUENCE [LARGE SCALE GENOMIC DNA]</scope>
    <source>
        <strain evidence="1 2">CBS 110374</strain>
    </source>
</reference>
<keyword evidence="2" id="KW-1185">Reference proteome</keyword>
<name>A0A074VSF5_AURM1</name>
<organism evidence="1 2">
    <name type="scientific">Aureobasidium melanogenum (strain CBS 110374)</name>
    <name type="common">Aureobasidium pullulans var. melanogenum</name>
    <dbReference type="NCBI Taxonomy" id="1043003"/>
    <lineage>
        <taxon>Eukaryota</taxon>
        <taxon>Fungi</taxon>
        <taxon>Dikarya</taxon>
        <taxon>Ascomycota</taxon>
        <taxon>Pezizomycotina</taxon>
        <taxon>Dothideomycetes</taxon>
        <taxon>Dothideomycetidae</taxon>
        <taxon>Dothideales</taxon>
        <taxon>Saccotheciaceae</taxon>
        <taxon>Aureobasidium</taxon>
    </lineage>
</organism>
<protein>
    <submittedName>
        <fullName evidence="1">Uncharacterized protein</fullName>
    </submittedName>
</protein>
<accession>A0A074VSF5</accession>
<sequence>MVHGSWSNKTHALVIVKNSFAGPHAQFLSSHPSFITNFTSELHNGHFNHCGYALCQLQLELQPLELGNLPHNLYTRIRYPLATMSGSNLQSSLSTGVARNLKQNEDARDHDSEMKIHGASHDDLRVHFAKWLESHVTEILENKEGEEICPPHPRYNRFLIVDEGVLRDFKTSPSLSPYSKDFKESPYLKAVKASHNDADEDRLAPRYSGRNNVREDLSLPGSTRIPLIFLRDF</sequence>